<evidence type="ECO:0000313" key="1">
    <source>
        <dbReference type="EMBL" id="KAI4312843.1"/>
    </source>
</evidence>
<gene>
    <name evidence="1" type="ORF">MLD38_037633</name>
</gene>
<protein>
    <submittedName>
        <fullName evidence="1">Uncharacterized protein</fullName>
    </submittedName>
</protein>
<name>A0ACB9LP17_9MYRT</name>
<proteinExistence type="predicted"/>
<organism evidence="1 2">
    <name type="scientific">Melastoma candidum</name>
    <dbReference type="NCBI Taxonomy" id="119954"/>
    <lineage>
        <taxon>Eukaryota</taxon>
        <taxon>Viridiplantae</taxon>
        <taxon>Streptophyta</taxon>
        <taxon>Embryophyta</taxon>
        <taxon>Tracheophyta</taxon>
        <taxon>Spermatophyta</taxon>
        <taxon>Magnoliopsida</taxon>
        <taxon>eudicotyledons</taxon>
        <taxon>Gunneridae</taxon>
        <taxon>Pentapetalae</taxon>
        <taxon>rosids</taxon>
        <taxon>malvids</taxon>
        <taxon>Myrtales</taxon>
        <taxon>Melastomataceae</taxon>
        <taxon>Melastomatoideae</taxon>
        <taxon>Melastomateae</taxon>
        <taxon>Melastoma</taxon>
    </lineage>
</organism>
<sequence length="137" mass="15386">MYPKVEERHPRPDAVTFTGVPIVLPNRRMGSWTTGLCGCWEDFTNCCITCWCPCVAFGQNAEIIDRGNTWDSTQSGGQCADFCIHFWCPFCAVCQEHRELVNRGLDPSIGWVANEEMQNRQIGMTVPPAPQQGMTRA</sequence>
<reference evidence="2" key="1">
    <citation type="journal article" date="2023" name="Front. Plant Sci.">
        <title>Chromosomal-level genome assembly of Melastoma candidum provides insights into trichome evolution.</title>
        <authorList>
            <person name="Zhong Y."/>
            <person name="Wu W."/>
            <person name="Sun C."/>
            <person name="Zou P."/>
            <person name="Liu Y."/>
            <person name="Dai S."/>
            <person name="Zhou R."/>
        </authorList>
    </citation>
    <scope>NUCLEOTIDE SEQUENCE [LARGE SCALE GENOMIC DNA]</scope>
</reference>
<dbReference type="EMBL" id="CM042890">
    <property type="protein sequence ID" value="KAI4312843.1"/>
    <property type="molecule type" value="Genomic_DNA"/>
</dbReference>
<dbReference type="Proteomes" id="UP001057402">
    <property type="component" value="Chromosome 11"/>
</dbReference>
<keyword evidence="2" id="KW-1185">Reference proteome</keyword>
<accession>A0ACB9LP17</accession>
<evidence type="ECO:0000313" key="2">
    <source>
        <dbReference type="Proteomes" id="UP001057402"/>
    </source>
</evidence>
<comment type="caution">
    <text evidence="1">The sequence shown here is derived from an EMBL/GenBank/DDBJ whole genome shotgun (WGS) entry which is preliminary data.</text>
</comment>